<gene>
    <name evidence="6" type="ORF">TIFTF001_010053</name>
</gene>
<evidence type="ECO:0000256" key="1">
    <source>
        <dbReference type="ARBA" id="ARBA00007495"/>
    </source>
</evidence>
<proteinExistence type="inferred from homology"/>
<evidence type="ECO:0000313" key="6">
    <source>
        <dbReference type="EMBL" id="GMN40837.1"/>
    </source>
</evidence>
<keyword evidence="4" id="KW-0624">Polysaccharide degradation</keyword>
<dbReference type="SUPFAM" id="SSF51445">
    <property type="entry name" value="(Trans)glycosidases"/>
    <property type="match status" value="1"/>
</dbReference>
<dbReference type="GO" id="GO:0031176">
    <property type="term" value="F:endo-1,4-beta-xylanase activity"/>
    <property type="evidence" value="ECO:0007669"/>
    <property type="project" value="UniProtKB-ARBA"/>
</dbReference>
<evidence type="ECO:0000259" key="5">
    <source>
        <dbReference type="PROSITE" id="PS51760"/>
    </source>
</evidence>
<dbReference type="PROSITE" id="PS51760">
    <property type="entry name" value="GH10_2"/>
    <property type="match status" value="1"/>
</dbReference>
<comment type="similarity">
    <text evidence="1">Belongs to the glycosyl hydrolase 10 (cellulase F) family.</text>
</comment>
<dbReference type="Proteomes" id="UP001187192">
    <property type="component" value="Unassembled WGS sequence"/>
</dbReference>
<sequence>MLRGSFYQGRLGRSTRADMFKLANKLDPSAVLFLNEGYVDDRCGVRSSPEKYIQQIINLQNQGAPIGGIGFQGLKTIVYSALDKLGKLGLPIWLTELEVSAANEHVRADDWKESYMTDNKNNISHLVMNADGKANEAGKRFRYLKQEFLSTAKGYVDENGEFKFRGFHGTYTAEIMFGSETISKTFIVEKDQAAETFKML</sequence>
<dbReference type="InterPro" id="IPR001000">
    <property type="entry name" value="GH10_dom"/>
</dbReference>
<keyword evidence="3" id="KW-0119">Carbohydrate metabolism</keyword>
<dbReference type="EMBL" id="BTGU01000011">
    <property type="protein sequence ID" value="GMN40837.1"/>
    <property type="molecule type" value="Genomic_DNA"/>
</dbReference>
<reference evidence="6" key="1">
    <citation type="submission" date="2023-07" db="EMBL/GenBank/DDBJ databases">
        <title>draft genome sequence of fig (Ficus carica).</title>
        <authorList>
            <person name="Takahashi T."/>
            <person name="Nishimura K."/>
        </authorList>
    </citation>
    <scope>NUCLEOTIDE SEQUENCE</scope>
</reference>
<dbReference type="Gene3D" id="3.20.20.80">
    <property type="entry name" value="Glycosidases"/>
    <property type="match status" value="1"/>
</dbReference>
<protein>
    <recommendedName>
        <fullName evidence="5">GH10 domain-containing protein</fullName>
    </recommendedName>
</protein>
<accession>A0AA87ZWE7</accession>
<dbReference type="AlphaFoldDB" id="A0AA87ZWE7"/>
<evidence type="ECO:0000256" key="2">
    <source>
        <dbReference type="ARBA" id="ARBA00022801"/>
    </source>
</evidence>
<evidence type="ECO:0000313" key="7">
    <source>
        <dbReference type="Proteomes" id="UP001187192"/>
    </source>
</evidence>
<dbReference type="GO" id="GO:0000272">
    <property type="term" value="P:polysaccharide catabolic process"/>
    <property type="evidence" value="ECO:0007669"/>
    <property type="project" value="UniProtKB-KW"/>
</dbReference>
<dbReference type="PANTHER" id="PTHR31490">
    <property type="entry name" value="GLYCOSYL HYDROLASE"/>
    <property type="match status" value="1"/>
</dbReference>
<dbReference type="InterPro" id="IPR044846">
    <property type="entry name" value="GH10"/>
</dbReference>
<keyword evidence="2" id="KW-0378">Hydrolase</keyword>
<organism evidence="6 7">
    <name type="scientific">Ficus carica</name>
    <name type="common">Common fig</name>
    <dbReference type="NCBI Taxonomy" id="3494"/>
    <lineage>
        <taxon>Eukaryota</taxon>
        <taxon>Viridiplantae</taxon>
        <taxon>Streptophyta</taxon>
        <taxon>Embryophyta</taxon>
        <taxon>Tracheophyta</taxon>
        <taxon>Spermatophyta</taxon>
        <taxon>Magnoliopsida</taxon>
        <taxon>eudicotyledons</taxon>
        <taxon>Gunneridae</taxon>
        <taxon>Pentapetalae</taxon>
        <taxon>rosids</taxon>
        <taxon>fabids</taxon>
        <taxon>Rosales</taxon>
        <taxon>Moraceae</taxon>
        <taxon>Ficeae</taxon>
        <taxon>Ficus</taxon>
    </lineage>
</organism>
<dbReference type="Pfam" id="PF00331">
    <property type="entry name" value="Glyco_hydro_10"/>
    <property type="match status" value="1"/>
</dbReference>
<comment type="caution">
    <text evidence="6">The sequence shown here is derived from an EMBL/GenBank/DDBJ whole genome shotgun (WGS) entry which is preliminary data.</text>
</comment>
<dbReference type="InterPro" id="IPR017853">
    <property type="entry name" value="GH"/>
</dbReference>
<feature type="domain" description="GH10" evidence="5">
    <location>
        <begin position="1"/>
        <end position="173"/>
    </location>
</feature>
<keyword evidence="7" id="KW-1185">Reference proteome</keyword>
<evidence type="ECO:0000256" key="3">
    <source>
        <dbReference type="ARBA" id="ARBA00023277"/>
    </source>
</evidence>
<dbReference type="PANTHER" id="PTHR31490:SF1">
    <property type="entry name" value="ENDO-1,4-BETA-XYLANASE 1"/>
    <property type="match status" value="1"/>
</dbReference>
<evidence type="ECO:0000256" key="4">
    <source>
        <dbReference type="ARBA" id="ARBA00023326"/>
    </source>
</evidence>
<name>A0AA87ZWE7_FICCA</name>